<reference evidence="8 9" key="1">
    <citation type="submission" date="2019-02" db="EMBL/GenBank/DDBJ databases">
        <title>Isolation of virulent Lactobacillus brevis phages.</title>
        <authorList>
            <person name="Feyereisen M."/>
            <person name="Mahony J."/>
            <person name="O'Sullivan T."/>
            <person name="van Sinderen D."/>
        </authorList>
    </citation>
    <scope>NUCLEOTIDE SEQUENCE [LARGE SCALE GENOMIC DNA]</scope>
</reference>
<dbReference type="CDD" id="cd01029">
    <property type="entry name" value="TOPRIM_primases"/>
    <property type="match status" value="1"/>
</dbReference>
<keyword evidence="4" id="KW-0548">Nucleotidyltransferase</keyword>
<dbReference type="SUPFAM" id="SSF56731">
    <property type="entry name" value="DNA primase core"/>
    <property type="match status" value="1"/>
</dbReference>
<sequence length="353" mass="39853">MSLSSTQKTVQSLLNQRCKPGTRGDVRFNCFSCGETKQKLYVSREGKYYCQHCSIHGKSVIDLVCDLYHCSTREAQEVIQDGNYELDSDIMVTKDLLMDKLVSLEQNKKVVPIHYTMPPVPSNVHPLMANYSNPEAIPFFNYLKGRGVSLEQIDENVISYVTEGVAVTSTGTTIRLENSLVFFTFNDYHVPLYWNTRSIESNPYIKTFNASGSDTEYSKKNVVFNLNDRVVDKNLVICEGVFNALTIDQIDGYSGVATYGKQITDTQVHLIAEYIDRVKEIIIFLDDDADEEATKLYYRLKSSGVPDTKLSIVYKEKDGKDINDLGVSGSSSLLDTRQPLTMYTQIRNKLLPA</sequence>
<evidence type="ECO:0000256" key="2">
    <source>
        <dbReference type="ARBA" id="ARBA00022515"/>
    </source>
</evidence>
<evidence type="ECO:0000256" key="5">
    <source>
        <dbReference type="ARBA" id="ARBA00022705"/>
    </source>
</evidence>
<dbReference type="Proteomes" id="UP000309991">
    <property type="component" value="Segment"/>
</dbReference>
<evidence type="ECO:0000313" key="8">
    <source>
        <dbReference type="EMBL" id="QBJ03625.1"/>
    </source>
</evidence>
<evidence type="ECO:0000259" key="7">
    <source>
        <dbReference type="Pfam" id="PF13362"/>
    </source>
</evidence>
<dbReference type="GO" id="GO:0016779">
    <property type="term" value="F:nucleotidyltransferase activity"/>
    <property type="evidence" value="ECO:0007669"/>
    <property type="project" value="UniProtKB-KW"/>
</dbReference>
<dbReference type="Gene3D" id="3.90.580.10">
    <property type="entry name" value="Zinc finger, CHC2-type domain"/>
    <property type="match status" value="1"/>
</dbReference>
<evidence type="ECO:0000256" key="4">
    <source>
        <dbReference type="ARBA" id="ARBA00022695"/>
    </source>
</evidence>
<dbReference type="GO" id="GO:0000428">
    <property type="term" value="C:DNA-directed RNA polymerase complex"/>
    <property type="evidence" value="ECO:0007669"/>
    <property type="project" value="UniProtKB-KW"/>
</dbReference>
<name>A0A4Y5FEY2_9CAUD</name>
<dbReference type="GO" id="GO:0006269">
    <property type="term" value="P:DNA replication, synthesis of primer"/>
    <property type="evidence" value="ECO:0007669"/>
    <property type="project" value="UniProtKB-KW"/>
</dbReference>
<gene>
    <name evidence="8" type="ORF">UCC3521_0087</name>
</gene>
<dbReference type="InterPro" id="IPR006171">
    <property type="entry name" value="TOPRIM_dom"/>
</dbReference>
<organism evidence="8 9">
    <name type="scientific">Lactobacillus phage 3-521</name>
    <dbReference type="NCBI Taxonomy" id="2510943"/>
    <lineage>
        <taxon>Viruses</taxon>
        <taxon>Duplodnaviria</taxon>
        <taxon>Heunggongvirae</taxon>
        <taxon>Uroviricota</taxon>
        <taxon>Caudoviricetes</taxon>
        <taxon>Herelleviridae</taxon>
        <taxon>Watanabevirus</taxon>
        <taxon>Watanabevirus wv3521</taxon>
    </lineage>
</organism>
<evidence type="ECO:0000256" key="3">
    <source>
        <dbReference type="ARBA" id="ARBA00022679"/>
    </source>
</evidence>
<evidence type="ECO:0000256" key="6">
    <source>
        <dbReference type="ARBA" id="ARBA00023163"/>
    </source>
</evidence>
<accession>A0A4Y5FEY2</accession>
<evidence type="ECO:0000256" key="1">
    <source>
        <dbReference type="ARBA" id="ARBA00022478"/>
    </source>
</evidence>
<keyword evidence="9" id="KW-1185">Reference proteome</keyword>
<dbReference type="Gene3D" id="3.40.1360.10">
    <property type="match status" value="1"/>
</dbReference>
<dbReference type="Pfam" id="PF13362">
    <property type="entry name" value="Toprim_3"/>
    <property type="match status" value="1"/>
</dbReference>
<keyword evidence="3" id="KW-0808">Transferase</keyword>
<dbReference type="SUPFAM" id="SSF57783">
    <property type="entry name" value="Zinc beta-ribbon"/>
    <property type="match status" value="1"/>
</dbReference>
<dbReference type="InterPro" id="IPR036977">
    <property type="entry name" value="DNA_primase_Znf_CHC2"/>
</dbReference>
<feature type="domain" description="Toprim" evidence="7">
    <location>
        <begin position="235"/>
        <end position="328"/>
    </location>
</feature>
<keyword evidence="6" id="KW-0804">Transcription</keyword>
<dbReference type="EMBL" id="MK504444">
    <property type="protein sequence ID" value="QBJ03625.1"/>
    <property type="molecule type" value="Genomic_DNA"/>
</dbReference>
<keyword evidence="1" id="KW-0240">DNA-directed RNA polymerase</keyword>
<keyword evidence="5" id="KW-0235">DNA replication</keyword>
<keyword evidence="2" id="KW-0639">Primosome</keyword>
<dbReference type="GO" id="GO:0003677">
    <property type="term" value="F:DNA binding"/>
    <property type="evidence" value="ECO:0007669"/>
    <property type="project" value="InterPro"/>
</dbReference>
<dbReference type="GO" id="GO:0008270">
    <property type="term" value="F:zinc ion binding"/>
    <property type="evidence" value="ECO:0007669"/>
    <property type="project" value="InterPro"/>
</dbReference>
<protein>
    <submittedName>
        <fullName evidence="8">DNA primase</fullName>
    </submittedName>
</protein>
<dbReference type="InterPro" id="IPR034154">
    <property type="entry name" value="TOPRIM_DnaG/twinkle"/>
</dbReference>
<evidence type="ECO:0000313" key="9">
    <source>
        <dbReference type="Proteomes" id="UP000309991"/>
    </source>
</evidence>
<proteinExistence type="predicted"/>